<name>A0AAE0PKJ4_SORBR</name>
<feature type="compositionally biased region" description="Polar residues" evidence="1">
    <location>
        <begin position="20"/>
        <end position="33"/>
    </location>
</feature>
<evidence type="ECO:0000256" key="1">
    <source>
        <dbReference type="SAM" id="MobiDB-lite"/>
    </source>
</evidence>
<feature type="region of interest" description="Disordered" evidence="1">
    <location>
        <begin position="1"/>
        <end position="61"/>
    </location>
</feature>
<protein>
    <submittedName>
        <fullName evidence="2">Uncharacterized protein</fullName>
    </submittedName>
</protein>
<comment type="caution">
    <text evidence="2">The sequence shown here is derived from an EMBL/GenBank/DDBJ whole genome shotgun (WGS) entry which is preliminary data.</text>
</comment>
<sequence length="129" mass="14253">MVTYREVSRKKAEKPDLRSQRTCRANSVQSDSGALSMFRDTRELTPRRNLSNATGRDAERDLDGGKLRAFISTSPHFLPAHLTLDGTSPPSQSLLLLPPFTDPQLSCTLSLMTWRPSPSSLVCLASHKA</sequence>
<evidence type="ECO:0000313" key="2">
    <source>
        <dbReference type="EMBL" id="KAK3401675.1"/>
    </source>
</evidence>
<evidence type="ECO:0000313" key="3">
    <source>
        <dbReference type="Proteomes" id="UP001281003"/>
    </source>
</evidence>
<organism evidence="2 3">
    <name type="scientific">Sordaria brevicollis</name>
    <dbReference type="NCBI Taxonomy" id="83679"/>
    <lineage>
        <taxon>Eukaryota</taxon>
        <taxon>Fungi</taxon>
        <taxon>Dikarya</taxon>
        <taxon>Ascomycota</taxon>
        <taxon>Pezizomycotina</taxon>
        <taxon>Sordariomycetes</taxon>
        <taxon>Sordariomycetidae</taxon>
        <taxon>Sordariales</taxon>
        <taxon>Sordariaceae</taxon>
        <taxon>Sordaria</taxon>
    </lineage>
</organism>
<dbReference type="EMBL" id="JAUTDP010000002">
    <property type="protein sequence ID" value="KAK3401675.1"/>
    <property type="molecule type" value="Genomic_DNA"/>
</dbReference>
<dbReference type="Proteomes" id="UP001281003">
    <property type="component" value="Unassembled WGS sequence"/>
</dbReference>
<proteinExistence type="predicted"/>
<reference evidence="2" key="1">
    <citation type="journal article" date="2023" name="Mol. Phylogenet. Evol.">
        <title>Genome-scale phylogeny and comparative genomics of the fungal order Sordariales.</title>
        <authorList>
            <person name="Hensen N."/>
            <person name="Bonometti L."/>
            <person name="Westerberg I."/>
            <person name="Brannstrom I.O."/>
            <person name="Guillou S."/>
            <person name="Cros-Aarteil S."/>
            <person name="Calhoun S."/>
            <person name="Haridas S."/>
            <person name="Kuo A."/>
            <person name="Mondo S."/>
            <person name="Pangilinan J."/>
            <person name="Riley R."/>
            <person name="LaButti K."/>
            <person name="Andreopoulos B."/>
            <person name="Lipzen A."/>
            <person name="Chen C."/>
            <person name="Yan M."/>
            <person name="Daum C."/>
            <person name="Ng V."/>
            <person name="Clum A."/>
            <person name="Steindorff A."/>
            <person name="Ohm R.A."/>
            <person name="Martin F."/>
            <person name="Silar P."/>
            <person name="Natvig D.O."/>
            <person name="Lalanne C."/>
            <person name="Gautier V."/>
            <person name="Ament-Velasquez S.L."/>
            <person name="Kruys A."/>
            <person name="Hutchinson M.I."/>
            <person name="Powell A.J."/>
            <person name="Barry K."/>
            <person name="Miller A.N."/>
            <person name="Grigoriev I.V."/>
            <person name="Debuchy R."/>
            <person name="Gladieux P."/>
            <person name="Hiltunen Thoren M."/>
            <person name="Johannesson H."/>
        </authorList>
    </citation>
    <scope>NUCLEOTIDE SEQUENCE</scope>
    <source>
        <strain evidence="2">FGSC 1904</strain>
    </source>
</reference>
<reference evidence="2" key="2">
    <citation type="submission" date="2023-07" db="EMBL/GenBank/DDBJ databases">
        <authorList>
            <consortium name="Lawrence Berkeley National Laboratory"/>
            <person name="Haridas S."/>
            <person name="Hensen N."/>
            <person name="Bonometti L."/>
            <person name="Westerberg I."/>
            <person name="Brannstrom I.O."/>
            <person name="Guillou S."/>
            <person name="Cros-Aarteil S."/>
            <person name="Calhoun S."/>
            <person name="Kuo A."/>
            <person name="Mondo S."/>
            <person name="Pangilinan J."/>
            <person name="Riley R."/>
            <person name="LaButti K."/>
            <person name="Andreopoulos B."/>
            <person name="Lipzen A."/>
            <person name="Chen C."/>
            <person name="Yanf M."/>
            <person name="Daum C."/>
            <person name="Ng V."/>
            <person name="Clum A."/>
            <person name="Steindorff A."/>
            <person name="Ohm R."/>
            <person name="Martin F."/>
            <person name="Silar P."/>
            <person name="Natvig D."/>
            <person name="Lalanne C."/>
            <person name="Gautier V."/>
            <person name="Ament-velasquez S.L."/>
            <person name="Kruys A."/>
            <person name="Hutchinson M.I."/>
            <person name="Powell A.J."/>
            <person name="Barry K."/>
            <person name="Miller A.N."/>
            <person name="Grigoriev I.V."/>
            <person name="Debuchy R."/>
            <person name="Gladieux P."/>
            <person name="Thoren M.H."/>
            <person name="Johannesson H."/>
        </authorList>
    </citation>
    <scope>NUCLEOTIDE SEQUENCE</scope>
    <source>
        <strain evidence="2">FGSC 1904</strain>
    </source>
</reference>
<gene>
    <name evidence="2" type="ORF">B0T20DRAFT_120375</name>
</gene>
<dbReference type="AlphaFoldDB" id="A0AAE0PKJ4"/>
<feature type="compositionally biased region" description="Basic and acidic residues" evidence="1">
    <location>
        <begin position="1"/>
        <end position="19"/>
    </location>
</feature>
<keyword evidence="3" id="KW-1185">Reference proteome</keyword>
<accession>A0AAE0PKJ4</accession>